<dbReference type="SUPFAM" id="SSF158694">
    <property type="entry name" value="UraD-Like"/>
    <property type="match status" value="1"/>
</dbReference>
<evidence type="ECO:0000259" key="2">
    <source>
        <dbReference type="Pfam" id="PF09349"/>
    </source>
</evidence>
<dbReference type="EMBL" id="JAFEKC020000022">
    <property type="protein sequence ID" value="KAK0507748.1"/>
    <property type="molecule type" value="Genomic_DNA"/>
</dbReference>
<dbReference type="PANTHER" id="PTHR37987:SF1">
    <property type="entry name" value="OXO-4-HYDROXY-4-CARBOXY-5-UREIDOIMIDAZOLINE DECARBOXYLASE DOMAIN-CONTAINING PROTEIN"/>
    <property type="match status" value="1"/>
</dbReference>
<dbReference type="InterPro" id="IPR018020">
    <property type="entry name" value="OHCU_decarboxylase"/>
</dbReference>
<evidence type="ECO:0000256" key="1">
    <source>
        <dbReference type="ARBA" id="ARBA00022631"/>
    </source>
</evidence>
<protein>
    <recommendedName>
        <fullName evidence="2">Oxo-4-hydroxy-4-carboxy-5-ureidoimidazoline decarboxylase domain-containing protein</fullName>
    </recommendedName>
</protein>
<gene>
    <name evidence="3" type="ORF">JMJ35_009637</name>
</gene>
<sequence>MASSKLPPISTVPTLPSSELVAILDLLFEPCVALHTLSINLLREQTFSSYDDLITSVGMQLSDLAESSSTSDTQWLEKILEAHPRLGEKKIDSAQSQVEQAQLASGHATGQDKLTEMNALYERTFPGLRYVVFVNGRERSAILDDMQARIDRKDISSERAEAIKAMCQIAADRARKLQS</sequence>
<dbReference type="PANTHER" id="PTHR37987">
    <property type="entry name" value="CHROMOSOME 9, WHOLE GENOME SHOTGUN SEQUENCE"/>
    <property type="match status" value="1"/>
</dbReference>
<reference evidence="3" key="1">
    <citation type="submission" date="2023-03" db="EMBL/GenBank/DDBJ databases">
        <title>Complete genome of Cladonia borealis.</title>
        <authorList>
            <person name="Park H."/>
        </authorList>
    </citation>
    <scope>NUCLEOTIDE SEQUENCE</scope>
    <source>
        <strain evidence="3">ANT050790</strain>
    </source>
</reference>
<dbReference type="InterPro" id="IPR036778">
    <property type="entry name" value="OHCU_decarboxylase_sf"/>
</dbReference>
<comment type="caution">
    <text evidence="3">The sequence shown here is derived from an EMBL/GenBank/DDBJ whole genome shotgun (WGS) entry which is preliminary data.</text>
</comment>
<keyword evidence="4" id="KW-1185">Reference proteome</keyword>
<dbReference type="GO" id="GO:0006144">
    <property type="term" value="P:purine nucleobase metabolic process"/>
    <property type="evidence" value="ECO:0007669"/>
    <property type="project" value="UniProtKB-KW"/>
</dbReference>
<evidence type="ECO:0000313" key="4">
    <source>
        <dbReference type="Proteomes" id="UP001166286"/>
    </source>
</evidence>
<keyword evidence="1" id="KW-0659">Purine metabolism</keyword>
<proteinExistence type="predicted"/>
<name>A0AA39UXL2_9LECA</name>
<accession>A0AA39UXL2</accession>
<feature type="domain" description="Oxo-4-hydroxy-4-carboxy-5-ureidoimidazoline decarboxylase" evidence="2">
    <location>
        <begin position="14"/>
        <end position="175"/>
    </location>
</feature>
<evidence type="ECO:0000313" key="3">
    <source>
        <dbReference type="EMBL" id="KAK0507748.1"/>
    </source>
</evidence>
<dbReference type="Pfam" id="PF09349">
    <property type="entry name" value="OHCU_decarbox"/>
    <property type="match status" value="1"/>
</dbReference>
<organism evidence="3 4">
    <name type="scientific">Cladonia borealis</name>
    <dbReference type="NCBI Taxonomy" id="184061"/>
    <lineage>
        <taxon>Eukaryota</taxon>
        <taxon>Fungi</taxon>
        <taxon>Dikarya</taxon>
        <taxon>Ascomycota</taxon>
        <taxon>Pezizomycotina</taxon>
        <taxon>Lecanoromycetes</taxon>
        <taxon>OSLEUM clade</taxon>
        <taxon>Lecanoromycetidae</taxon>
        <taxon>Lecanorales</taxon>
        <taxon>Lecanorineae</taxon>
        <taxon>Cladoniaceae</taxon>
        <taxon>Cladonia</taxon>
    </lineage>
</organism>
<dbReference type="AlphaFoldDB" id="A0AA39UXL2"/>
<dbReference type="Proteomes" id="UP001166286">
    <property type="component" value="Unassembled WGS sequence"/>
</dbReference>
<dbReference type="Gene3D" id="1.10.3330.10">
    <property type="entry name" value="Oxo-4-hydroxy-4-carboxy-5-ureidoimidazoline decarboxylase"/>
    <property type="match status" value="1"/>
</dbReference>